<feature type="transmembrane region" description="Helical" evidence="1">
    <location>
        <begin position="38"/>
        <end position="57"/>
    </location>
</feature>
<dbReference type="EMBL" id="CAOF01000179">
    <property type="protein sequence ID" value="CCO49467.1"/>
    <property type="molecule type" value="Genomic_DNA"/>
</dbReference>
<sequence length="254" mass="28285">MSTTSQTLSFHTIVEDSNKRIAKIREEKKSAVTTTARNLGFAGFIIVGLFLFGIIALQVISGALALVIAFGAAALLFYSYRYLKMADPMIKRKMRNHTLKKMIEEARTNKIETLTNWVITSEKRLEEARESRDALGGYVNRLDKKVSDSDKNASTYETKLRTLESVKQAYEVVVGNVQKAGEAHKQLKIKVAEYKDMAEFADMAKTALEMANASKGDALDEMLGMEAFAGIEQEFHQALISVENSVSDARIDND</sequence>
<gene>
    <name evidence="2" type="ORF">VIBNISOn1_830023</name>
</gene>
<evidence type="ECO:0000313" key="3">
    <source>
        <dbReference type="Proteomes" id="UP000018211"/>
    </source>
</evidence>
<evidence type="ECO:0000256" key="1">
    <source>
        <dbReference type="SAM" id="Phobius"/>
    </source>
</evidence>
<keyword evidence="1" id="KW-0812">Transmembrane</keyword>
<comment type="caution">
    <text evidence="2">The sequence shown here is derived from an EMBL/GenBank/DDBJ whole genome shotgun (WGS) entry which is preliminary data.</text>
</comment>
<dbReference type="RefSeq" id="WP_022613573.1">
    <property type="nucleotide sequence ID" value="NZ_LK391965.1"/>
</dbReference>
<organism evidence="2 3">
    <name type="scientific">Vibrio nigripulchritudo SOn1</name>
    <dbReference type="NCBI Taxonomy" id="1238450"/>
    <lineage>
        <taxon>Bacteria</taxon>
        <taxon>Pseudomonadati</taxon>
        <taxon>Pseudomonadota</taxon>
        <taxon>Gammaproteobacteria</taxon>
        <taxon>Vibrionales</taxon>
        <taxon>Vibrionaceae</taxon>
        <taxon>Vibrio</taxon>
    </lineage>
</organism>
<name>A0AAV2VXI7_9VIBR</name>
<dbReference type="AlphaFoldDB" id="A0AAV2VXI7"/>
<dbReference type="Proteomes" id="UP000018211">
    <property type="component" value="Unassembled WGS sequence"/>
</dbReference>
<reference evidence="2 3" key="1">
    <citation type="journal article" date="2013" name="ISME J.">
        <title>Comparative genomics of pathogenic lineages of Vibrio nigripulchritudo identifies virulence-associated traits.</title>
        <authorList>
            <person name="Goudenege D."/>
            <person name="Labreuche Y."/>
            <person name="Krin E."/>
            <person name="Ansquer D."/>
            <person name="Mangenot S."/>
            <person name="Calteau A."/>
            <person name="Medigue C."/>
            <person name="Mazel D."/>
            <person name="Polz M.F."/>
            <person name="Le Roux F."/>
        </authorList>
    </citation>
    <scope>NUCLEOTIDE SEQUENCE [LARGE SCALE GENOMIC DNA]</scope>
    <source>
        <strain evidence="2 3">SOn1</strain>
    </source>
</reference>
<protein>
    <recommendedName>
        <fullName evidence="4">Methyl-accepting chemotaxis protein</fullName>
    </recommendedName>
</protein>
<evidence type="ECO:0008006" key="4">
    <source>
        <dbReference type="Google" id="ProtNLM"/>
    </source>
</evidence>
<evidence type="ECO:0000313" key="2">
    <source>
        <dbReference type="EMBL" id="CCO49467.1"/>
    </source>
</evidence>
<accession>A0AAV2VXI7</accession>
<proteinExistence type="predicted"/>
<feature type="transmembrane region" description="Helical" evidence="1">
    <location>
        <begin position="63"/>
        <end position="83"/>
    </location>
</feature>
<keyword evidence="1" id="KW-0472">Membrane</keyword>
<keyword evidence="1" id="KW-1133">Transmembrane helix</keyword>